<proteinExistence type="predicted"/>
<protein>
    <submittedName>
        <fullName evidence="1">Uncharacterized protein</fullName>
    </submittedName>
</protein>
<evidence type="ECO:0000313" key="2">
    <source>
        <dbReference type="Proteomes" id="UP000005496"/>
    </source>
</evidence>
<keyword evidence="2" id="KW-1185">Reference proteome</keyword>
<dbReference type="Proteomes" id="UP000005496">
    <property type="component" value="Unassembled WGS sequence"/>
</dbReference>
<dbReference type="AlphaFoldDB" id="D6SRH1"/>
<sequence length="150" mass="17668">MDKFALYMLHIFRLKSPHGLPVNQIAVGFEKIKITLSIQTQLRSSFQSRSKFYRYPGGDLCMPIHNSAEMFPRNTGCFYKIFHLYITRPYIHITQNNAWMRRSTISWNHFCPLYLNATAKSHFCSRRSQRSEVSKNKELCRLLVAEFLIA</sequence>
<organism evidence="1 2">
    <name type="scientific">Desulfonatronospira thiodismutans ASO3-1</name>
    <dbReference type="NCBI Taxonomy" id="555779"/>
    <lineage>
        <taxon>Bacteria</taxon>
        <taxon>Pseudomonadati</taxon>
        <taxon>Thermodesulfobacteriota</taxon>
        <taxon>Desulfovibrionia</taxon>
        <taxon>Desulfovibrionales</taxon>
        <taxon>Desulfonatronovibrionaceae</taxon>
        <taxon>Desulfonatronospira</taxon>
    </lineage>
</organism>
<accession>D6SRH1</accession>
<name>D6SRH1_9BACT</name>
<comment type="caution">
    <text evidence="1">The sequence shown here is derived from an EMBL/GenBank/DDBJ whole genome shotgun (WGS) entry which is preliminary data.</text>
</comment>
<gene>
    <name evidence="1" type="ORF">Dthio_PD0613</name>
</gene>
<reference evidence="1" key="1">
    <citation type="submission" date="2010-05" db="EMBL/GenBank/DDBJ databases">
        <title>The draft genome of Desulfonatronospira thiodismutans ASO3-1.</title>
        <authorList>
            <consortium name="US DOE Joint Genome Institute (JGI-PGF)"/>
            <person name="Lucas S."/>
            <person name="Copeland A."/>
            <person name="Lapidus A."/>
            <person name="Cheng J.-F."/>
            <person name="Bruce D."/>
            <person name="Goodwin L."/>
            <person name="Pitluck S."/>
            <person name="Chertkov O."/>
            <person name="Brettin T."/>
            <person name="Detter J.C."/>
            <person name="Han C."/>
            <person name="Land M.L."/>
            <person name="Hauser L."/>
            <person name="Kyrpides N."/>
            <person name="Mikhailova N."/>
            <person name="Muyzer G."/>
            <person name="Woyke T."/>
        </authorList>
    </citation>
    <scope>NUCLEOTIDE SEQUENCE [LARGE SCALE GENOMIC DNA]</scope>
    <source>
        <strain evidence="1">ASO3-1</strain>
    </source>
</reference>
<dbReference type="EMBL" id="ACJN02000003">
    <property type="protein sequence ID" value="EFI33287.1"/>
    <property type="molecule type" value="Genomic_DNA"/>
</dbReference>
<evidence type="ECO:0000313" key="1">
    <source>
        <dbReference type="EMBL" id="EFI33287.1"/>
    </source>
</evidence>